<feature type="region of interest" description="Disordered" evidence="3">
    <location>
        <begin position="361"/>
        <end position="418"/>
    </location>
</feature>
<dbReference type="RefSeq" id="XP_035668271.1">
    <property type="nucleotide sequence ID" value="XM_035812378.1"/>
</dbReference>
<reference evidence="5" key="1">
    <citation type="journal article" date="2020" name="Nat. Ecol. Evol.">
        <title>Deeply conserved synteny resolves early events in vertebrate evolution.</title>
        <authorList>
            <person name="Simakov O."/>
            <person name="Marletaz F."/>
            <person name="Yue J.X."/>
            <person name="O'Connell B."/>
            <person name="Jenkins J."/>
            <person name="Brandt A."/>
            <person name="Calef R."/>
            <person name="Tung C.H."/>
            <person name="Huang T.K."/>
            <person name="Schmutz J."/>
            <person name="Satoh N."/>
            <person name="Yu J.K."/>
            <person name="Putnam N.H."/>
            <person name="Green R.E."/>
            <person name="Rokhsar D.S."/>
        </authorList>
    </citation>
    <scope>NUCLEOTIDE SEQUENCE [LARGE SCALE GENOMIC DNA]</scope>
    <source>
        <strain evidence="5">S238N-H82</strain>
    </source>
</reference>
<feature type="compositionally biased region" description="Pro residues" evidence="3">
    <location>
        <begin position="401"/>
        <end position="410"/>
    </location>
</feature>
<dbReference type="AlphaFoldDB" id="A0A9J7MIQ0"/>
<dbReference type="OrthoDB" id="6077228at2759"/>
<feature type="domain" description="CABIT" evidence="4">
    <location>
        <begin position="30"/>
        <end position="246"/>
    </location>
</feature>
<feature type="compositionally biased region" description="Pro residues" evidence="3">
    <location>
        <begin position="1001"/>
        <end position="1019"/>
    </location>
</feature>
<keyword evidence="2" id="KW-0597">Phosphoprotein</keyword>
<keyword evidence="5" id="KW-1185">Reference proteome</keyword>
<accession>A0A9J7MIQ0</accession>
<evidence type="ECO:0000256" key="3">
    <source>
        <dbReference type="SAM" id="MobiDB-lite"/>
    </source>
</evidence>
<feature type="compositionally biased region" description="Low complexity" evidence="3">
    <location>
        <begin position="1059"/>
        <end position="1071"/>
    </location>
</feature>
<feature type="compositionally biased region" description="Pro residues" evidence="3">
    <location>
        <begin position="1049"/>
        <end position="1058"/>
    </location>
</feature>
<evidence type="ECO:0000256" key="1">
    <source>
        <dbReference type="ARBA" id="ARBA00006392"/>
    </source>
</evidence>
<name>A0A9J7MIQ0_BRAFL</name>
<dbReference type="InterPro" id="IPR052281">
    <property type="entry name" value="GAREM"/>
</dbReference>
<dbReference type="Gene3D" id="1.10.150.50">
    <property type="entry name" value="Transcription Factor, Ets-1"/>
    <property type="match status" value="1"/>
</dbReference>
<dbReference type="InterPro" id="IPR025946">
    <property type="entry name" value="CABIT_dom"/>
</dbReference>
<dbReference type="PANTHER" id="PTHR14454:SF12">
    <property type="entry name" value="GRB2-ASSOCIATED AND REGULATOR OF MAPK PROTEIN 2-LIKE"/>
    <property type="match status" value="1"/>
</dbReference>
<dbReference type="Proteomes" id="UP000001554">
    <property type="component" value="Chromosome 2"/>
</dbReference>
<comment type="similarity">
    <text evidence="1">Belongs to the GAREM family.</text>
</comment>
<reference evidence="6" key="2">
    <citation type="submission" date="2025-08" db="UniProtKB">
        <authorList>
            <consortium name="RefSeq"/>
        </authorList>
    </citation>
    <scope>IDENTIFICATION</scope>
    <source>
        <strain evidence="6">S238N-H82</strain>
        <tissue evidence="6">Testes</tissue>
    </source>
</reference>
<dbReference type="InterPro" id="IPR013761">
    <property type="entry name" value="SAM/pointed_sf"/>
</dbReference>
<feature type="compositionally biased region" description="Basic and acidic residues" evidence="3">
    <location>
        <begin position="943"/>
        <end position="953"/>
    </location>
</feature>
<feature type="domain" description="CABIT" evidence="4">
    <location>
        <begin position="474"/>
        <end position="736"/>
    </location>
</feature>
<dbReference type="CDD" id="cd09525">
    <property type="entry name" value="SAM_GAREM"/>
    <property type="match status" value="1"/>
</dbReference>
<feature type="compositionally biased region" description="Pro residues" evidence="3">
    <location>
        <begin position="1072"/>
        <end position="1086"/>
    </location>
</feature>
<dbReference type="SUPFAM" id="SSF47769">
    <property type="entry name" value="SAM/Pointed domain"/>
    <property type="match status" value="1"/>
</dbReference>
<dbReference type="KEGG" id="bfo:118410602"/>
<feature type="region of interest" description="Disordered" evidence="3">
    <location>
        <begin position="917"/>
        <end position="1136"/>
    </location>
</feature>
<proteinExistence type="inferred from homology"/>
<feature type="compositionally biased region" description="Polar residues" evidence="3">
    <location>
        <begin position="1027"/>
        <end position="1038"/>
    </location>
</feature>
<dbReference type="Pfam" id="PF12736">
    <property type="entry name" value="CABIT"/>
    <property type="match status" value="2"/>
</dbReference>
<evidence type="ECO:0000256" key="2">
    <source>
        <dbReference type="ARBA" id="ARBA00022553"/>
    </source>
</evidence>
<gene>
    <name evidence="6" type="primary">LOC118410602</name>
</gene>
<dbReference type="GeneID" id="118410602"/>
<sequence length="1210" mass="135229">MAGQQQFIVDYIKWSDVVLPLDVLVEQYPLPQIVKLADQSLSEVADSTILLVSVTKSSYAVGRSLAGNNRTLVGPWLSLPLSYNGKFTYLQDTPLRDPRFDGVPGLAKSLPDRVVAKQAVSVPMSLVSSNVTGDSDYNVIAVAAGDELACLGVQHSSTGTIPVTEDEDATPGRLLACLNQGNEYVTLPFDCRSQFVAIAGGVTGKGEEEESLEKIVAENRLPLTVLQTEGDIPKFCGDTFTGVIRLAHLANKEETILSCLLRKENGKLKYEFLELPLRSKVGVLAAHGMLGDQTDYNIAVTECCDKLRVNLLQNRGLRGITRVLSRDLVFKDKFKQIEEETQYSSFHVVDEERLYETLNPRKQQWDSTLPRRPPPPPPTGSTSLDIDDVLDDEGYLSPIDLRPPPLPPPRQTSLTGISPLSPRRITVKDQEHESECVCKMAASANGFTSLCEELKSLTWKDVVNLECVVQQYKLPQILQVLDENSIPQSVDKITRGDFLLLHSPWNVQKVVCQSVEGEGHYVVGNRLEIPYGYEGKFEIFNLWEQDYKVFNSVEEVARVFPTRVFALEDINITMVAVVSENSDDRECFKIVIKAGQELTLMGQTDLYLEEWPDRSKMGIFGKGKSLVSKIRPKIKKTPCLICMHHTQAESVKLPYPCKGRFSTASPAEIRQYEGAHTVQEIADNVRLPVSVKLVQPPAQNAHDEYRIQKKASLKFLQKEEGQDVIAACGLKEGARKLFQVDARLKPVFRIADQAKQKTEQYQTLLRECMQLWTDHDVDAYFRAIRIHRSRKQRNSRDLSNQSSVDRDECPVPPPRRTSRHIGRHQVEDSPRSKVLSKALPPPPTEEGQAPDGHEIPYDFLWPGTGRIDTSNRDSAGSSEEQPQLVDRKELDNALHAAADEEPSDFEYLEDWEDWSEMDNRHRNGEGNNNNKAAAHSRIQQASNRDRYRNDRGVTESNTLNSLVSSDESQAYELLVDIGKSKSLPWDTKPTSPTSADLGDVPPRPPRNPTATPPPLPLSPRPSMTSLSDSQKSGQTSPQLDRLGQRSPVEGPPVLPRGMPPTHSSVSSLSDSDPPPLPPPRLPPRPMPSRAKSENRSESPSDFEDLDSLSIDGSQESDSDKRSPRVNSSPFVTDPDWIPPDNLSTLTVQEVSQCLRYIGTPDNVVQQFFRERIDGQMLIQLDKDILSQEFRLSGLQTKKISEFINGWRPRL</sequence>
<evidence type="ECO:0000313" key="5">
    <source>
        <dbReference type="Proteomes" id="UP000001554"/>
    </source>
</evidence>
<feature type="compositionally biased region" description="Acidic residues" evidence="3">
    <location>
        <begin position="385"/>
        <end position="394"/>
    </location>
</feature>
<evidence type="ECO:0000259" key="4">
    <source>
        <dbReference type="Pfam" id="PF12736"/>
    </source>
</evidence>
<organism evidence="5 6">
    <name type="scientific">Branchiostoma floridae</name>
    <name type="common">Florida lancelet</name>
    <name type="synonym">Amphioxus</name>
    <dbReference type="NCBI Taxonomy" id="7739"/>
    <lineage>
        <taxon>Eukaryota</taxon>
        <taxon>Metazoa</taxon>
        <taxon>Chordata</taxon>
        <taxon>Cephalochordata</taxon>
        <taxon>Leptocardii</taxon>
        <taxon>Amphioxiformes</taxon>
        <taxon>Branchiostomatidae</taxon>
        <taxon>Branchiostoma</taxon>
    </lineage>
</organism>
<protein>
    <submittedName>
        <fullName evidence="6">GRB2-associated and regulator of MAPK protein 2-like</fullName>
    </submittedName>
</protein>
<evidence type="ECO:0000313" key="6">
    <source>
        <dbReference type="RefSeq" id="XP_035668271.1"/>
    </source>
</evidence>
<feature type="compositionally biased region" description="Polar residues" evidence="3">
    <location>
        <begin position="872"/>
        <end position="881"/>
    </location>
</feature>
<dbReference type="PANTHER" id="PTHR14454">
    <property type="entry name" value="GRB2-ASSOCIATED AND REGULATOR OF MAPK PROTEIN FAMILY MEMBER"/>
    <property type="match status" value="1"/>
</dbReference>
<feature type="region of interest" description="Disordered" evidence="3">
    <location>
        <begin position="790"/>
        <end position="886"/>
    </location>
</feature>
<feature type="compositionally biased region" description="Polar residues" evidence="3">
    <location>
        <begin position="954"/>
        <end position="968"/>
    </location>
</feature>